<proteinExistence type="predicted"/>
<evidence type="ECO:0000259" key="4">
    <source>
        <dbReference type="PROSITE" id="PS50893"/>
    </source>
</evidence>
<gene>
    <name evidence="5" type="ORF">H9757_12590</name>
</gene>
<dbReference type="InterPro" id="IPR051782">
    <property type="entry name" value="ABC_Transporter_VariousFunc"/>
</dbReference>
<keyword evidence="1" id="KW-0813">Transport</keyword>
<dbReference type="AlphaFoldDB" id="A0A9D2NWS4"/>
<sequence>MSKFTCSGISRSFRNFRLDNVSFSMESGYFYVLVGVNGSGKTTLLNCISGITDRFTGDAQINGISLKRAPVEYRQKLGYISDMHPFFLDRSLLENGALFGCFYPSWSAGDYRNYLERFELDPSRSAAGLSKGEAVKLQAAFALSHHPEFLFLDEPLDGFDPVFRRSFLTLLQELLEQDMGILLSTHITEDMDRLADYLLIMENGKLSKCDTTEQLNDDYTDITGNSARHIRDLLELEHRGGAQ</sequence>
<dbReference type="Gene3D" id="3.40.50.300">
    <property type="entry name" value="P-loop containing nucleotide triphosphate hydrolases"/>
    <property type="match status" value="1"/>
</dbReference>
<dbReference type="InterPro" id="IPR003593">
    <property type="entry name" value="AAA+_ATPase"/>
</dbReference>
<feature type="domain" description="ABC transporter" evidence="4">
    <location>
        <begin position="2"/>
        <end position="228"/>
    </location>
</feature>
<protein>
    <submittedName>
        <fullName evidence="5">ABC transporter ATP-binding protein</fullName>
    </submittedName>
</protein>
<evidence type="ECO:0000256" key="1">
    <source>
        <dbReference type="ARBA" id="ARBA00022448"/>
    </source>
</evidence>
<organism evidence="5 6">
    <name type="scientific">Candidatus Mediterraneibacter faecigallinarum</name>
    <dbReference type="NCBI Taxonomy" id="2838669"/>
    <lineage>
        <taxon>Bacteria</taxon>
        <taxon>Bacillati</taxon>
        <taxon>Bacillota</taxon>
        <taxon>Clostridia</taxon>
        <taxon>Lachnospirales</taxon>
        <taxon>Lachnospiraceae</taxon>
        <taxon>Mediterraneibacter</taxon>
    </lineage>
</organism>
<reference evidence="5" key="2">
    <citation type="submission" date="2021-04" db="EMBL/GenBank/DDBJ databases">
        <authorList>
            <person name="Gilroy R."/>
        </authorList>
    </citation>
    <scope>NUCLEOTIDE SEQUENCE</scope>
    <source>
        <strain evidence="5">ChiGjej1B1-1692</strain>
    </source>
</reference>
<dbReference type="EMBL" id="DWWK01000210">
    <property type="protein sequence ID" value="HJC39872.1"/>
    <property type="molecule type" value="Genomic_DNA"/>
</dbReference>
<evidence type="ECO:0000313" key="5">
    <source>
        <dbReference type="EMBL" id="HJC39872.1"/>
    </source>
</evidence>
<comment type="caution">
    <text evidence="5">The sequence shown here is derived from an EMBL/GenBank/DDBJ whole genome shotgun (WGS) entry which is preliminary data.</text>
</comment>
<reference evidence="5" key="1">
    <citation type="journal article" date="2021" name="PeerJ">
        <title>Extensive microbial diversity within the chicken gut microbiome revealed by metagenomics and culture.</title>
        <authorList>
            <person name="Gilroy R."/>
            <person name="Ravi A."/>
            <person name="Getino M."/>
            <person name="Pursley I."/>
            <person name="Horton D.L."/>
            <person name="Alikhan N.F."/>
            <person name="Baker D."/>
            <person name="Gharbi K."/>
            <person name="Hall N."/>
            <person name="Watson M."/>
            <person name="Adriaenssens E.M."/>
            <person name="Foster-Nyarko E."/>
            <person name="Jarju S."/>
            <person name="Secka A."/>
            <person name="Antonio M."/>
            <person name="Oren A."/>
            <person name="Chaudhuri R.R."/>
            <person name="La Ragione R."/>
            <person name="Hildebrand F."/>
            <person name="Pallen M.J."/>
        </authorList>
    </citation>
    <scope>NUCLEOTIDE SEQUENCE</scope>
    <source>
        <strain evidence="5">ChiGjej1B1-1692</strain>
    </source>
</reference>
<dbReference type="Pfam" id="PF00005">
    <property type="entry name" value="ABC_tran"/>
    <property type="match status" value="1"/>
</dbReference>
<dbReference type="PANTHER" id="PTHR42939">
    <property type="entry name" value="ABC TRANSPORTER ATP-BINDING PROTEIN ALBC-RELATED"/>
    <property type="match status" value="1"/>
</dbReference>
<dbReference type="CDD" id="cd03230">
    <property type="entry name" value="ABC_DR_subfamily_A"/>
    <property type="match status" value="1"/>
</dbReference>
<dbReference type="Proteomes" id="UP000823894">
    <property type="component" value="Unassembled WGS sequence"/>
</dbReference>
<accession>A0A9D2NWS4</accession>
<evidence type="ECO:0000256" key="2">
    <source>
        <dbReference type="ARBA" id="ARBA00022741"/>
    </source>
</evidence>
<dbReference type="SMART" id="SM00382">
    <property type="entry name" value="AAA"/>
    <property type="match status" value="1"/>
</dbReference>
<evidence type="ECO:0000313" key="6">
    <source>
        <dbReference type="Proteomes" id="UP000823894"/>
    </source>
</evidence>
<dbReference type="InterPro" id="IPR003439">
    <property type="entry name" value="ABC_transporter-like_ATP-bd"/>
</dbReference>
<dbReference type="SUPFAM" id="SSF52540">
    <property type="entry name" value="P-loop containing nucleoside triphosphate hydrolases"/>
    <property type="match status" value="1"/>
</dbReference>
<dbReference type="InterPro" id="IPR027417">
    <property type="entry name" value="P-loop_NTPase"/>
</dbReference>
<keyword evidence="2" id="KW-0547">Nucleotide-binding</keyword>
<dbReference type="PROSITE" id="PS50893">
    <property type="entry name" value="ABC_TRANSPORTER_2"/>
    <property type="match status" value="1"/>
</dbReference>
<dbReference type="PANTHER" id="PTHR42939:SF3">
    <property type="entry name" value="ABC TRANSPORTER ATP-BINDING COMPONENT"/>
    <property type="match status" value="1"/>
</dbReference>
<name>A0A9D2NWS4_9FIRM</name>
<dbReference type="GO" id="GO:0016887">
    <property type="term" value="F:ATP hydrolysis activity"/>
    <property type="evidence" value="ECO:0007669"/>
    <property type="project" value="InterPro"/>
</dbReference>
<evidence type="ECO:0000256" key="3">
    <source>
        <dbReference type="ARBA" id="ARBA00022840"/>
    </source>
</evidence>
<keyword evidence="3 5" id="KW-0067">ATP-binding</keyword>
<dbReference type="GO" id="GO:0005524">
    <property type="term" value="F:ATP binding"/>
    <property type="evidence" value="ECO:0007669"/>
    <property type="project" value="UniProtKB-KW"/>
</dbReference>